<dbReference type="PANTHER" id="PTHR38765">
    <property type="entry name" value="DUF484 DOMAIN-CONTAINING PROTEIN"/>
    <property type="match status" value="1"/>
</dbReference>
<evidence type="ECO:0008006" key="4">
    <source>
        <dbReference type="Google" id="ProtNLM"/>
    </source>
</evidence>
<dbReference type="AlphaFoldDB" id="I1YKC5"/>
<dbReference type="STRING" id="754477.Q7C_2232"/>
<dbReference type="Proteomes" id="UP000009145">
    <property type="component" value="Chromosome"/>
</dbReference>
<keyword evidence="1" id="KW-0175">Coiled coil</keyword>
<gene>
    <name evidence="2" type="ordered locus">Q7C_2232</name>
</gene>
<dbReference type="RefSeq" id="WP_014704787.1">
    <property type="nucleotide sequence ID" value="NC_017856.1"/>
</dbReference>
<dbReference type="Gene3D" id="3.30.450.40">
    <property type="match status" value="1"/>
</dbReference>
<dbReference type="KEGG" id="mec:Q7C_2232"/>
<dbReference type="EMBL" id="CP003380">
    <property type="protein sequence ID" value="AFJ03368.1"/>
    <property type="molecule type" value="Genomic_DNA"/>
</dbReference>
<dbReference type="InterPro" id="IPR007435">
    <property type="entry name" value="DUF484"/>
</dbReference>
<reference evidence="2 3" key="1">
    <citation type="journal article" date="2012" name="J. Bacteriol.">
        <title>Complete genome sequences of Methylophaga sp. strain JAM1 and Methylophaga sp. strain JAM7.</title>
        <authorList>
            <person name="Villeneuve C."/>
            <person name="Martineau C."/>
            <person name="Mauffrey F."/>
            <person name="Villemur R."/>
        </authorList>
    </citation>
    <scope>NUCLEOTIDE SEQUENCE [LARGE SCALE GENOMIC DNA]</scope>
    <source>
        <strain evidence="2 3">JAM7</strain>
    </source>
</reference>
<dbReference type="HOGENOM" id="CLU_073320_1_0_6"/>
<proteinExistence type="predicted"/>
<dbReference type="PATRIC" id="fig|754477.3.peg.2199"/>
<protein>
    <recommendedName>
        <fullName evidence="4">DUF484 family protein</fullName>
    </recommendedName>
</protein>
<dbReference type="InterPro" id="IPR029016">
    <property type="entry name" value="GAF-like_dom_sf"/>
</dbReference>
<keyword evidence="3" id="KW-1185">Reference proteome</keyword>
<dbReference type="Pfam" id="PF04340">
    <property type="entry name" value="DUF484"/>
    <property type="match status" value="1"/>
</dbReference>
<dbReference type="eggNOG" id="COG3159">
    <property type="taxonomic scope" value="Bacteria"/>
</dbReference>
<dbReference type="SUPFAM" id="SSF55781">
    <property type="entry name" value="GAF domain-like"/>
    <property type="match status" value="1"/>
</dbReference>
<sequence>MGNPEPSLSAEQVSAYLKQHRDFLISQPDVLQELTLGDSPDGTVSLVHFQRKQLERKTHQLQEQLNALLENAESNNQLQQRVNALILALMDCQDGEALLTTLVTKLHEEFQADAVSLQIFSQETMLTLPDLNANVAVIHPDDPQLKAFDHVLANQVPVCGRLTKKQKQTLFGEQAESANSIACLPLGQKPCAGLLAIASQDANRFHADMGTEYLQFLGDVFMRLMRRFYCGQTA</sequence>
<evidence type="ECO:0000313" key="2">
    <source>
        <dbReference type="EMBL" id="AFJ03368.1"/>
    </source>
</evidence>
<evidence type="ECO:0000256" key="1">
    <source>
        <dbReference type="SAM" id="Coils"/>
    </source>
</evidence>
<organism evidence="2 3">
    <name type="scientific">Methylophaga frappieri (strain ATCC BAA-2434 / DSM 25690 / JAM7)</name>
    <dbReference type="NCBI Taxonomy" id="754477"/>
    <lineage>
        <taxon>Bacteria</taxon>
        <taxon>Pseudomonadati</taxon>
        <taxon>Pseudomonadota</taxon>
        <taxon>Gammaproteobacteria</taxon>
        <taxon>Thiotrichales</taxon>
        <taxon>Piscirickettsiaceae</taxon>
        <taxon>Methylophaga</taxon>
    </lineage>
</organism>
<feature type="coiled-coil region" evidence="1">
    <location>
        <begin position="51"/>
        <end position="82"/>
    </location>
</feature>
<name>I1YKC5_METFJ</name>
<evidence type="ECO:0000313" key="3">
    <source>
        <dbReference type="Proteomes" id="UP000009145"/>
    </source>
</evidence>
<dbReference type="PANTHER" id="PTHR38765:SF1">
    <property type="entry name" value="DUF484 DOMAIN-CONTAINING PROTEIN"/>
    <property type="match status" value="1"/>
</dbReference>
<dbReference type="OrthoDB" id="8525200at2"/>
<accession>I1YKC5</accession>